<dbReference type="InterPro" id="IPR023214">
    <property type="entry name" value="HAD_sf"/>
</dbReference>
<sequence length="230" mass="25572">MVVNSAVNASSTVFLLDVDNTLLDNDRFASDLRAHLTQQFGQAECDRYWSLYEQLRDTVGYADYLGALQHFRRDSDNRPGLLATSAWLLDYPFEEHVFPHALSTIDALNKLGRAVILSDGDIVFQPHKIDRAGIYGAVRGEVLIFVHKERSLDAMQERYPASHYVMVDDKPNLLAAMKRVLGDRLTTVFVRQGHYAAQADLASLSPAPDHVIEHIADLKALAGELVPAAA</sequence>
<dbReference type="Gene3D" id="3.40.50.1000">
    <property type="entry name" value="HAD superfamily/HAD-like"/>
    <property type="match status" value="1"/>
</dbReference>
<dbReference type="GO" id="GO:0016787">
    <property type="term" value="F:hydrolase activity"/>
    <property type="evidence" value="ECO:0007669"/>
    <property type="project" value="UniProtKB-KW"/>
</dbReference>
<gene>
    <name evidence="1" type="ORF">ISS99_02745</name>
</gene>
<dbReference type="SUPFAM" id="SSF56784">
    <property type="entry name" value="HAD-like"/>
    <property type="match status" value="1"/>
</dbReference>
<proteinExistence type="predicted"/>
<reference evidence="1" key="1">
    <citation type="submission" date="2020-10" db="EMBL/GenBank/DDBJ databases">
        <title>Phylogeny of dyella-like bacteria.</title>
        <authorList>
            <person name="Fu J."/>
        </authorList>
    </citation>
    <scope>NUCLEOTIDE SEQUENCE</scope>
    <source>
        <strain evidence="1">DHON07</strain>
    </source>
</reference>
<evidence type="ECO:0000313" key="2">
    <source>
        <dbReference type="Proteomes" id="UP001430193"/>
    </source>
</evidence>
<dbReference type="Proteomes" id="UP001430193">
    <property type="component" value="Unassembled WGS sequence"/>
</dbReference>
<keyword evidence="2" id="KW-1185">Reference proteome</keyword>
<dbReference type="InterPro" id="IPR036412">
    <property type="entry name" value="HAD-like_sf"/>
</dbReference>
<evidence type="ECO:0000313" key="1">
    <source>
        <dbReference type="EMBL" id="MBM7128428.1"/>
    </source>
</evidence>
<dbReference type="EMBL" id="JADIKF010000033">
    <property type="protein sequence ID" value="MBM7128428.1"/>
    <property type="molecule type" value="Genomic_DNA"/>
</dbReference>
<organism evidence="1 2">
    <name type="scientific">Dyella mobilis</name>
    <dbReference type="NCBI Taxonomy" id="1849582"/>
    <lineage>
        <taxon>Bacteria</taxon>
        <taxon>Pseudomonadati</taxon>
        <taxon>Pseudomonadota</taxon>
        <taxon>Gammaproteobacteria</taxon>
        <taxon>Lysobacterales</taxon>
        <taxon>Rhodanobacteraceae</taxon>
        <taxon>Dyella</taxon>
    </lineage>
</organism>
<dbReference type="Gene3D" id="1.10.286.50">
    <property type="match status" value="1"/>
</dbReference>
<accession>A0ABS2KC50</accession>
<name>A0ABS2KC50_9GAMM</name>
<dbReference type="Pfam" id="PF00702">
    <property type="entry name" value="Hydrolase"/>
    <property type="match status" value="1"/>
</dbReference>
<keyword evidence="1" id="KW-0378">Hydrolase</keyword>
<comment type="caution">
    <text evidence="1">The sequence shown here is derived from an EMBL/GenBank/DDBJ whole genome shotgun (WGS) entry which is preliminary data.</text>
</comment>
<protein>
    <submittedName>
        <fullName evidence="1">HAD family hydrolase</fullName>
    </submittedName>
</protein>